<feature type="signal peptide" evidence="1">
    <location>
        <begin position="1"/>
        <end position="18"/>
    </location>
</feature>
<proteinExistence type="predicted"/>
<keyword evidence="3" id="KW-1185">Reference proteome</keyword>
<accession>A0A5B7FMR1</accession>
<gene>
    <name evidence="2" type="ORF">E2C01_040471</name>
</gene>
<protein>
    <recommendedName>
        <fullName evidence="4">Secreted protein</fullName>
    </recommendedName>
</protein>
<dbReference type="Proteomes" id="UP000324222">
    <property type="component" value="Unassembled WGS sequence"/>
</dbReference>
<feature type="chain" id="PRO_5023050328" description="Secreted protein" evidence="1">
    <location>
        <begin position="19"/>
        <end position="148"/>
    </location>
</feature>
<evidence type="ECO:0008006" key="4">
    <source>
        <dbReference type="Google" id="ProtNLM"/>
    </source>
</evidence>
<comment type="caution">
    <text evidence="2">The sequence shown here is derived from an EMBL/GenBank/DDBJ whole genome shotgun (WGS) entry which is preliminary data.</text>
</comment>
<dbReference type="AlphaFoldDB" id="A0A5B7FMR1"/>
<dbReference type="EMBL" id="VSRR010007352">
    <property type="protein sequence ID" value="MPC46745.1"/>
    <property type="molecule type" value="Genomic_DNA"/>
</dbReference>
<sequence>MKCGVLWCGIMWCGVVWCDVVWYATHVFPHQHSLQNFPVLDPRYPASHPTPARVNPFTRRSGGGGRLLMWWSVHISAERYHTTTTTTTTTSTTTTITTTTTTTTILPKACLSSAPAVPRLVFGSLPGEIVHKYHKILHYWPRLYWIPC</sequence>
<evidence type="ECO:0000256" key="1">
    <source>
        <dbReference type="SAM" id="SignalP"/>
    </source>
</evidence>
<reference evidence="2 3" key="1">
    <citation type="submission" date="2019-05" db="EMBL/GenBank/DDBJ databases">
        <title>Another draft genome of Portunus trituberculatus and its Hox gene families provides insights of decapod evolution.</title>
        <authorList>
            <person name="Jeong J.-H."/>
            <person name="Song I."/>
            <person name="Kim S."/>
            <person name="Choi T."/>
            <person name="Kim D."/>
            <person name="Ryu S."/>
            <person name="Kim W."/>
        </authorList>
    </citation>
    <scope>NUCLEOTIDE SEQUENCE [LARGE SCALE GENOMIC DNA]</scope>
    <source>
        <tissue evidence="2">Muscle</tissue>
    </source>
</reference>
<organism evidence="2 3">
    <name type="scientific">Portunus trituberculatus</name>
    <name type="common">Swimming crab</name>
    <name type="synonym">Neptunus trituberculatus</name>
    <dbReference type="NCBI Taxonomy" id="210409"/>
    <lineage>
        <taxon>Eukaryota</taxon>
        <taxon>Metazoa</taxon>
        <taxon>Ecdysozoa</taxon>
        <taxon>Arthropoda</taxon>
        <taxon>Crustacea</taxon>
        <taxon>Multicrustacea</taxon>
        <taxon>Malacostraca</taxon>
        <taxon>Eumalacostraca</taxon>
        <taxon>Eucarida</taxon>
        <taxon>Decapoda</taxon>
        <taxon>Pleocyemata</taxon>
        <taxon>Brachyura</taxon>
        <taxon>Eubrachyura</taxon>
        <taxon>Portunoidea</taxon>
        <taxon>Portunidae</taxon>
        <taxon>Portuninae</taxon>
        <taxon>Portunus</taxon>
    </lineage>
</organism>
<keyword evidence="1" id="KW-0732">Signal</keyword>
<evidence type="ECO:0000313" key="2">
    <source>
        <dbReference type="EMBL" id="MPC46745.1"/>
    </source>
</evidence>
<evidence type="ECO:0000313" key="3">
    <source>
        <dbReference type="Proteomes" id="UP000324222"/>
    </source>
</evidence>
<name>A0A5B7FMR1_PORTR</name>